<organism evidence="2 3">
    <name type="scientific">Microbacterium amylolyticum</name>
    <dbReference type="NCBI Taxonomy" id="936337"/>
    <lineage>
        <taxon>Bacteria</taxon>
        <taxon>Bacillati</taxon>
        <taxon>Actinomycetota</taxon>
        <taxon>Actinomycetes</taxon>
        <taxon>Micrococcales</taxon>
        <taxon>Microbacteriaceae</taxon>
        <taxon>Microbacterium</taxon>
    </lineage>
</organism>
<evidence type="ECO:0000313" key="3">
    <source>
        <dbReference type="Proteomes" id="UP001519362"/>
    </source>
</evidence>
<gene>
    <name evidence="2" type="ORF">JOF34_000418</name>
</gene>
<proteinExistence type="predicted"/>
<evidence type="ECO:0008006" key="4">
    <source>
        <dbReference type="Google" id="ProtNLM"/>
    </source>
</evidence>
<dbReference type="Proteomes" id="UP001519362">
    <property type="component" value="Unassembled WGS sequence"/>
</dbReference>
<evidence type="ECO:0000256" key="1">
    <source>
        <dbReference type="SAM" id="MobiDB-lite"/>
    </source>
</evidence>
<comment type="caution">
    <text evidence="2">The sequence shown here is derived from an EMBL/GenBank/DDBJ whole genome shotgun (WGS) entry which is preliminary data.</text>
</comment>
<dbReference type="EMBL" id="JAGIOL010000001">
    <property type="protein sequence ID" value="MBP2435832.1"/>
    <property type="molecule type" value="Genomic_DNA"/>
</dbReference>
<dbReference type="RefSeq" id="WP_165131816.1">
    <property type="nucleotide sequence ID" value="NZ_CP049253.1"/>
</dbReference>
<name>A0ABS4ZEX3_9MICO</name>
<protein>
    <recommendedName>
        <fullName evidence="4">PKD domain-containing protein</fullName>
    </recommendedName>
</protein>
<accession>A0ABS4ZEX3</accession>
<feature type="region of interest" description="Disordered" evidence="1">
    <location>
        <begin position="1"/>
        <end position="65"/>
    </location>
</feature>
<evidence type="ECO:0000313" key="2">
    <source>
        <dbReference type="EMBL" id="MBP2435832.1"/>
    </source>
</evidence>
<sequence>MSLVAADFTETAGDHRSSSCSRLEVATGRCDAGGGPEIVIGDEREGGGPPVAPAPGPNPGAIPAPPAVPGPLLPGVPGVPGEQEDDGPTDVCATPELWRPPCLPLDPAEPAPVPAPVEEAAPPPIPPVITETDVAVFAPVPVVPVIEPHGVAVRGAPMNVAVPVHAHSVTGSLFGAPVTLTFTPESIWLDYGDGTTGFAGATAPTWDELGQEQLTATSTSHAYREARTFEVSVTVAYSAIADFGPWGVFPIAGEVVSSPAAVDVRVYEVEALLVERTCVEDPAGPGC</sequence>
<keyword evidence="3" id="KW-1185">Reference proteome</keyword>
<reference evidence="2 3" key="1">
    <citation type="submission" date="2021-03" db="EMBL/GenBank/DDBJ databases">
        <title>Sequencing the genomes of 1000 actinobacteria strains.</title>
        <authorList>
            <person name="Klenk H.-P."/>
        </authorList>
    </citation>
    <scope>NUCLEOTIDE SEQUENCE [LARGE SCALE GENOMIC DNA]</scope>
    <source>
        <strain evidence="2 3">DSM 24221</strain>
    </source>
</reference>
<feature type="compositionally biased region" description="Pro residues" evidence="1">
    <location>
        <begin position="50"/>
        <end position="65"/>
    </location>
</feature>